<keyword evidence="1" id="KW-0732">Signal</keyword>
<organism evidence="2 4">
    <name type="scientific">Pseudomonas syringae pv. delphinii</name>
    <dbReference type="NCBI Taxonomy" id="192088"/>
    <lineage>
        <taxon>Bacteria</taxon>
        <taxon>Pseudomonadati</taxon>
        <taxon>Pseudomonadota</taxon>
        <taxon>Gammaproteobacteria</taxon>
        <taxon>Pseudomonadales</taxon>
        <taxon>Pseudomonadaceae</taxon>
        <taxon>Pseudomonas</taxon>
    </lineage>
</organism>
<dbReference type="PROSITE" id="PS51257">
    <property type="entry name" value="PROKAR_LIPOPROTEIN"/>
    <property type="match status" value="1"/>
</dbReference>
<evidence type="ECO:0000313" key="4">
    <source>
        <dbReference type="Proteomes" id="UP000267908"/>
    </source>
</evidence>
<dbReference type="Proteomes" id="UP000267908">
    <property type="component" value="Unassembled WGS sequence"/>
</dbReference>
<dbReference type="Proteomes" id="UP000269044">
    <property type="component" value="Unassembled WGS sequence"/>
</dbReference>
<evidence type="ECO:0000313" key="2">
    <source>
        <dbReference type="EMBL" id="RMP13422.1"/>
    </source>
</evidence>
<accession>A0A0N8RE66</accession>
<reference evidence="4 5" key="1">
    <citation type="submission" date="2018-08" db="EMBL/GenBank/DDBJ databases">
        <title>Recombination of ecologically and evolutionarily significant loci maintains genetic cohesion in the Pseudomonas syringae species complex.</title>
        <authorList>
            <person name="Dillon M."/>
            <person name="Thakur S."/>
            <person name="Almeida R.N.D."/>
            <person name="Weir B.S."/>
            <person name="Guttman D.S."/>
        </authorList>
    </citation>
    <scope>NUCLEOTIDE SEQUENCE [LARGE SCALE GENOMIC DNA]</scope>
    <source>
        <strain evidence="3 5">ICMP 13052</strain>
        <strain evidence="2 4">ICMP 4330</strain>
    </source>
</reference>
<keyword evidence="2" id="KW-0449">Lipoprotein</keyword>
<evidence type="ECO:0000313" key="5">
    <source>
        <dbReference type="Proteomes" id="UP000269044"/>
    </source>
</evidence>
<sequence>MRTLYIFITMASAVLASGCTINQTVTPVQLSQDLAPEICMIPADGLREGFNTTYVRLLTEKGFHTRQIPPGSSPSSCPLTTTYIGTWSWDMAIYMSYADIRVYQFGQQVGQAEYDSRWGGGRVIDKFIDAEKKITEMTNQLFPKGAAGLKGPKGSNSVAGTSPLTKEAYQQQQLDLLKAQSLPYAEYQKRYKQIMAE</sequence>
<gene>
    <name evidence="3" type="ORF">ALQ08_01414</name>
    <name evidence="2" type="ORF">ALQ28_00721</name>
</gene>
<dbReference type="NCBIfam" id="NF040519">
    <property type="entry name" value="Sbal_3080_fam"/>
    <property type="match status" value="1"/>
</dbReference>
<dbReference type="EMBL" id="RBRA01000370">
    <property type="protein sequence ID" value="RMQ16291.1"/>
    <property type="molecule type" value="Genomic_DNA"/>
</dbReference>
<comment type="caution">
    <text evidence="2">The sequence shown here is derived from an EMBL/GenBank/DDBJ whole genome shotgun (WGS) entry which is preliminary data.</text>
</comment>
<proteinExistence type="predicted"/>
<feature type="chain" id="PRO_5035996934" evidence="1">
    <location>
        <begin position="17"/>
        <end position="197"/>
    </location>
</feature>
<dbReference type="RefSeq" id="WP_057436276.1">
    <property type="nucleotide sequence ID" value="NZ_LJQH01000223.1"/>
</dbReference>
<evidence type="ECO:0000313" key="3">
    <source>
        <dbReference type="EMBL" id="RMQ16291.1"/>
    </source>
</evidence>
<feature type="signal peptide" evidence="1">
    <location>
        <begin position="1"/>
        <end position="16"/>
    </location>
</feature>
<name>A0A0N8RE66_9PSED</name>
<protein>
    <submittedName>
        <fullName evidence="2">Lipoprotein</fullName>
    </submittedName>
</protein>
<evidence type="ECO:0000256" key="1">
    <source>
        <dbReference type="SAM" id="SignalP"/>
    </source>
</evidence>
<dbReference type="EMBL" id="RBQG01000151">
    <property type="protein sequence ID" value="RMP13422.1"/>
    <property type="molecule type" value="Genomic_DNA"/>
</dbReference>
<dbReference type="AlphaFoldDB" id="A0A0N8RE66"/>